<dbReference type="PANTHER" id="PTHR43065:SF50">
    <property type="entry name" value="HISTIDINE KINASE"/>
    <property type="match status" value="1"/>
</dbReference>
<feature type="domain" description="Histidine kinase" evidence="2">
    <location>
        <begin position="197"/>
        <end position="460"/>
    </location>
</feature>
<proteinExistence type="predicted"/>
<evidence type="ECO:0000256" key="1">
    <source>
        <dbReference type="ARBA" id="ARBA00022777"/>
    </source>
</evidence>
<dbReference type="Gene3D" id="1.10.287.130">
    <property type="match status" value="1"/>
</dbReference>
<accession>A0A951QPM5</accession>
<gene>
    <name evidence="3" type="ORF">KME60_20810</name>
</gene>
<dbReference type="PANTHER" id="PTHR43065">
    <property type="entry name" value="SENSOR HISTIDINE KINASE"/>
    <property type="match status" value="1"/>
</dbReference>
<reference evidence="3" key="2">
    <citation type="journal article" date="2022" name="Microbiol. Resour. Announc.">
        <title>Metagenome Sequencing to Explore Phylogenomics of Terrestrial Cyanobacteria.</title>
        <authorList>
            <person name="Ward R.D."/>
            <person name="Stajich J.E."/>
            <person name="Johansen J.R."/>
            <person name="Huntemann M."/>
            <person name="Clum A."/>
            <person name="Foster B."/>
            <person name="Foster B."/>
            <person name="Roux S."/>
            <person name="Palaniappan K."/>
            <person name="Varghese N."/>
            <person name="Mukherjee S."/>
            <person name="Reddy T.B.K."/>
            <person name="Daum C."/>
            <person name="Copeland A."/>
            <person name="Chen I.A."/>
            <person name="Ivanova N.N."/>
            <person name="Kyrpides N.C."/>
            <person name="Shapiro N."/>
            <person name="Eloe-Fadrosh E.A."/>
            <person name="Pietrasiak N."/>
        </authorList>
    </citation>
    <scope>NUCLEOTIDE SEQUENCE</scope>
    <source>
        <strain evidence="3">GSE-NOS-MK-12-04C</strain>
    </source>
</reference>
<dbReference type="Proteomes" id="UP000729701">
    <property type="component" value="Unassembled WGS sequence"/>
</dbReference>
<keyword evidence="1 3" id="KW-0418">Kinase</keyword>
<dbReference type="Gene3D" id="3.30.565.10">
    <property type="entry name" value="Histidine kinase-like ATPase, C-terminal domain"/>
    <property type="match status" value="1"/>
</dbReference>
<evidence type="ECO:0000313" key="3">
    <source>
        <dbReference type="EMBL" id="MBW4669785.1"/>
    </source>
</evidence>
<evidence type="ECO:0000313" key="4">
    <source>
        <dbReference type="Proteomes" id="UP000729701"/>
    </source>
</evidence>
<dbReference type="InterPro" id="IPR003594">
    <property type="entry name" value="HATPase_dom"/>
</dbReference>
<protein>
    <submittedName>
        <fullName evidence="3">HAMP domain-containing histidine kinase</fullName>
    </submittedName>
</protein>
<organism evidence="3 4">
    <name type="scientific">Cyanomargarita calcarea GSE-NOS-MK-12-04C</name>
    <dbReference type="NCBI Taxonomy" id="2839659"/>
    <lineage>
        <taxon>Bacteria</taxon>
        <taxon>Bacillati</taxon>
        <taxon>Cyanobacteriota</taxon>
        <taxon>Cyanophyceae</taxon>
        <taxon>Nostocales</taxon>
        <taxon>Cyanomargaritaceae</taxon>
        <taxon>Cyanomargarita</taxon>
    </lineage>
</organism>
<name>A0A951QPM5_9CYAN</name>
<dbReference type="InterPro" id="IPR005467">
    <property type="entry name" value="His_kinase_dom"/>
</dbReference>
<evidence type="ECO:0000259" key="2">
    <source>
        <dbReference type="PROSITE" id="PS50109"/>
    </source>
</evidence>
<dbReference type="AlphaFoldDB" id="A0A951QPM5"/>
<keyword evidence="1 3" id="KW-0808">Transferase</keyword>
<dbReference type="InterPro" id="IPR036890">
    <property type="entry name" value="HATPase_C_sf"/>
</dbReference>
<comment type="caution">
    <text evidence="3">The sequence shown here is derived from an EMBL/GenBank/DDBJ whole genome shotgun (WGS) entry which is preliminary data.</text>
</comment>
<dbReference type="SUPFAM" id="SSF55874">
    <property type="entry name" value="ATPase domain of HSP90 chaperone/DNA topoisomerase II/histidine kinase"/>
    <property type="match status" value="1"/>
</dbReference>
<dbReference type="EMBL" id="JAHHGZ010000024">
    <property type="protein sequence ID" value="MBW4669785.1"/>
    <property type="molecule type" value="Genomic_DNA"/>
</dbReference>
<reference evidence="3" key="1">
    <citation type="submission" date="2021-05" db="EMBL/GenBank/DDBJ databases">
        <authorList>
            <person name="Pietrasiak N."/>
            <person name="Ward R."/>
            <person name="Stajich J.E."/>
            <person name="Kurbessoian T."/>
        </authorList>
    </citation>
    <scope>NUCLEOTIDE SEQUENCE</scope>
    <source>
        <strain evidence="3">GSE-NOS-MK-12-04C</strain>
    </source>
</reference>
<dbReference type="PROSITE" id="PS50109">
    <property type="entry name" value="HIS_KIN"/>
    <property type="match status" value="1"/>
</dbReference>
<dbReference type="Pfam" id="PF02518">
    <property type="entry name" value="HATPase_c"/>
    <property type="match status" value="1"/>
</dbReference>
<sequence>MPKELSSHISPPFLSEVNNGCTNASSIRDLSLESTLQELPLYTFQVESSCFAVSLSKFFEKYPLLPGAILIEEGQYVGMISRRRLLEFLIRPYGQELFFKEHLSVLYSHARTEILVLRESTPILSAMQLALRRSPELLGEPVVVQTELGTYKLLDINELNIASWQIRGIETQVRYERSQAQMIQNDKMASLGRLVDGVAHEILDPVNFIWGNLTYVSNYSQELLKIIATYDTILSNPPEEITSLKENIEFDFLEKDLSRTLASIRTGAERLKKLVISLQNFCHIDELYPKPADLHACIDSVVLLINSRLKGEIQIVKDYGYLPPVYCFAGQLNQVFMNVLSHSVDMLLNEAIRQQLNPELTRTIPKPQIEITTKVISREAIISGTSNSRWVSIRISDNSYGMSSEMQQQITESFSVEKRADKETSLAVSYRIITARHGGKMILRPKDEIGTEFEIILPLV</sequence>
<dbReference type="GO" id="GO:0016301">
    <property type="term" value="F:kinase activity"/>
    <property type="evidence" value="ECO:0007669"/>
    <property type="project" value="UniProtKB-KW"/>
</dbReference>